<organism evidence="4">
    <name type="scientific">Ensete ventricosum</name>
    <name type="common">Abyssinian banana</name>
    <name type="synonym">Musa ensete</name>
    <dbReference type="NCBI Taxonomy" id="4639"/>
    <lineage>
        <taxon>Eukaryota</taxon>
        <taxon>Viridiplantae</taxon>
        <taxon>Streptophyta</taxon>
        <taxon>Embryophyta</taxon>
        <taxon>Tracheophyta</taxon>
        <taxon>Spermatophyta</taxon>
        <taxon>Magnoliopsida</taxon>
        <taxon>Liliopsida</taxon>
        <taxon>Zingiberales</taxon>
        <taxon>Musaceae</taxon>
        <taxon>Ensete</taxon>
    </lineage>
</organism>
<dbReference type="GO" id="GO:0031956">
    <property type="term" value="F:medium-chain fatty acid-CoA ligase activity"/>
    <property type="evidence" value="ECO:0007669"/>
    <property type="project" value="TreeGrafter"/>
</dbReference>
<proteinExistence type="inferred from homology"/>
<dbReference type="InterPro" id="IPR042099">
    <property type="entry name" value="ANL_N_sf"/>
</dbReference>
<dbReference type="GO" id="GO:0016207">
    <property type="term" value="F:4-coumarate-CoA ligase activity"/>
    <property type="evidence" value="ECO:0007669"/>
    <property type="project" value="UniProtKB-EC"/>
</dbReference>
<dbReference type="PRINTS" id="PR00154">
    <property type="entry name" value="AMPBINDING"/>
</dbReference>
<evidence type="ECO:0000256" key="1">
    <source>
        <dbReference type="ARBA" id="ARBA00006432"/>
    </source>
</evidence>
<evidence type="ECO:0000313" key="4">
    <source>
        <dbReference type="EMBL" id="RZR70640.1"/>
    </source>
</evidence>
<dbReference type="AlphaFoldDB" id="A0A444G0G6"/>
<comment type="similarity">
    <text evidence="1">Belongs to the ATP-dependent AMP-binding enzyme family.</text>
</comment>
<dbReference type="Pfam" id="PF00501">
    <property type="entry name" value="AMP-binding"/>
    <property type="match status" value="1"/>
</dbReference>
<evidence type="ECO:0000256" key="3">
    <source>
        <dbReference type="ARBA" id="ARBA00034252"/>
    </source>
</evidence>
<dbReference type="PROSITE" id="PS00455">
    <property type="entry name" value="AMP_BINDING"/>
    <property type="match status" value="1"/>
</dbReference>
<dbReference type="PANTHER" id="PTHR43201">
    <property type="entry name" value="ACYL-COA SYNTHETASE"/>
    <property type="match status" value="1"/>
</dbReference>
<dbReference type="Gene3D" id="3.40.50.12780">
    <property type="entry name" value="N-terminal domain of ligase-like"/>
    <property type="match status" value="1"/>
</dbReference>
<evidence type="ECO:0000256" key="2">
    <source>
        <dbReference type="ARBA" id="ARBA00012959"/>
    </source>
</evidence>
<dbReference type="GO" id="GO:0009698">
    <property type="term" value="P:phenylpropanoid metabolic process"/>
    <property type="evidence" value="ECO:0007669"/>
    <property type="project" value="UniProtKB-ARBA"/>
</dbReference>
<dbReference type="Proteomes" id="UP000290560">
    <property type="component" value="Unassembled WGS sequence"/>
</dbReference>
<name>A0A444G0G6_ENSVE</name>
<dbReference type="SUPFAM" id="SSF56801">
    <property type="entry name" value="Acetyl-CoA synthetase-like"/>
    <property type="match status" value="1"/>
</dbReference>
<protein>
    <recommendedName>
        <fullName evidence="2">4-coumarate--CoA ligase</fullName>
        <ecNumber evidence="2">6.2.1.12</ecNumber>
    </recommendedName>
</protein>
<reference evidence="4" key="1">
    <citation type="journal article" date="2018" name="Data Brief">
        <title>Genome sequence data from 17 accessions of Ensete ventricosum, a staple food crop for millions in Ethiopia.</title>
        <authorList>
            <person name="Yemataw Z."/>
            <person name="Muzemil S."/>
            <person name="Ambachew D."/>
            <person name="Tripathi L."/>
            <person name="Tesfaye K."/>
            <person name="Chala A."/>
            <person name="Farbos A."/>
            <person name="O'Neill P."/>
            <person name="Moore K."/>
            <person name="Grant M."/>
            <person name="Studholme D.J."/>
        </authorList>
    </citation>
    <scope>NUCLEOTIDE SEQUENCE [LARGE SCALE GENOMIC DNA]</scope>
    <source>
        <tissue evidence="4">Leaf</tissue>
    </source>
</reference>
<gene>
    <name evidence="4" type="ORF">BHM03_00000934</name>
</gene>
<dbReference type="InterPro" id="IPR000873">
    <property type="entry name" value="AMP-dep_synth/lig_dom"/>
</dbReference>
<accession>A0A444G0G6</accession>
<dbReference type="PANTHER" id="PTHR43201:SF8">
    <property type="entry name" value="ACYL-COA SYNTHETASE FAMILY MEMBER 3"/>
    <property type="match status" value="1"/>
</dbReference>
<dbReference type="EC" id="6.2.1.12" evidence="2"/>
<comment type="catalytic activity">
    <reaction evidence="3">
        <text>(E)-4-coumarate + ATP + CoA = (E)-4-coumaroyl-CoA + AMP + diphosphate</text>
        <dbReference type="Rhea" id="RHEA:19641"/>
        <dbReference type="ChEBI" id="CHEBI:12876"/>
        <dbReference type="ChEBI" id="CHEBI:30616"/>
        <dbReference type="ChEBI" id="CHEBI:33019"/>
        <dbReference type="ChEBI" id="CHEBI:57287"/>
        <dbReference type="ChEBI" id="CHEBI:85008"/>
        <dbReference type="ChEBI" id="CHEBI:456215"/>
        <dbReference type="EC" id="6.2.1.12"/>
    </reaction>
    <physiologicalReaction direction="left-to-right" evidence="3">
        <dbReference type="Rhea" id="RHEA:19642"/>
    </physiologicalReaction>
</comment>
<dbReference type="EMBL" id="KV875451">
    <property type="protein sequence ID" value="RZR70640.1"/>
    <property type="molecule type" value="Genomic_DNA"/>
</dbReference>
<dbReference type="InterPro" id="IPR020459">
    <property type="entry name" value="AMP-binding"/>
</dbReference>
<sequence length="264" mass="29199">MEVVKAALSHVYATQERAAIRAEQKSYGYAHIVASAVNISNLLHDADVKPVRMIFMNCAYAFLSNDVSMILSTPEHQETMENVAAKCSAKVSLIPTVTSMPSNNMFGDHSGEEAIDLVAELIRKIEDSSMIKGNSLVISNQFRFLTCYVGDDPALILYTSGTTGKPKGVVHTHKSIIAQVNILLLLLLIDSWKFTCSWSLQCFICTSICGISGRLEVEFMPKFSVRGVWQRWRDSYPKDGNKAADAITLFTGVTSRNLCFVEDD</sequence>
<dbReference type="InterPro" id="IPR020845">
    <property type="entry name" value="AMP-binding_CS"/>
</dbReference>
<dbReference type="GO" id="GO:0006631">
    <property type="term" value="P:fatty acid metabolic process"/>
    <property type="evidence" value="ECO:0007669"/>
    <property type="project" value="TreeGrafter"/>
</dbReference>
<dbReference type="GO" id="GO:0106290">
    <property type="term" value="F:trans-cinnamate-CoA ligase activity"/>
    <property type="evidence" value="ECO:0007669"/>
    <property type="project" value="UniProtKB-ARBA"/>
</dbReference>